<dbReference type="Proteomes" id="UP001552299">
    <property type="component" value="Unassembled WGS sequence"/>
</dbReference>
<comment type="caution">
    <text evidence="5">The sequence shown here is derived from an EMBL/GenBank/DDBJ whole genome shotgun (WGS) entry which is preliminary data.</text>
</comment>
<dbReference type="PANTHER" id="PTHR46951">
    <property type="entry name" value="BED-TYPE DOMAIN-CONTAINING PROTEIN"/>
    <property type="match status" value="1"/>
</dbReference>
<evidence type="ECO:0000313" key="6">
    <source>
        <dbReference type="Proteomes" id="UP001552299"/>
    </source>
</evidence>
<evidence type="ECO:0000256" key="3">
    <source>
        <dbReference type="ARBA" id="ARBA00022833"/>
    </source>
</evidence>
<evidence type="ECO:0000259" key="4">
    <source>
        <dbReference type="Pfam" id="PF02892"/>
    </source>
</evidence>
<evidence type="ECO:0000256" key="1">
    <source>
        <dbReference type="ARBA" id="ARBA00022723"/>
    </source>
</evidence>
<keyword evidence="3" id="KW-0862">Zinc</keyword>
<dbReference type="Pfam" id="PF02892">
    <property type="entry name" value="zf-BED"/>
    <property type="match status" value="1"/>
</dbReference>
<proteinExistence type="predicted"/>
<accession>A0ABD0VJM3</accession>
<gene>
    <name evidence="5" type="ORF">M5K25_003558</name>
</gene>
<organism evidence="5 6">
    <name type="scientific">Dendrobium thyrsiflorum</name>
    <name type="common">Pinecone-like raceme dendrobium</name>
    <name type="synonym">Orchid</name>
    <dbReference type="NCBI Taxonomy" id="117978"/>
    <lineage>
        <taxon>Eukaryota</taxon>
        <taxon>Viridiplantae</taxon>
        <taxon>Streptophyta</taxon>
        <taxon>Embryophyta</taxon>
        <taxon>Tracheophyta</taxon>
        <taxon>Spermatophyta</taxon>
        <taxon>Magnoliopsida</taxon>
        <taxon>Liliopsida</taxon>
        <taxon>Asparagales</taxon>
        <taxon>Orchidaceae</taxon>
        <taxon>Epidendroideae</taxon>
        <taxon>Malaxideae</taxon>
        <taxon>Dendrobiinae</taxon>
        <taxon>Dendrobium</taxon>
    </lineage>
</organism>
<dbReference type="EMBL" id="JANQDX010000004">
    <property type="protein sequence ID" value="KAL0925240.1"/>
    <property type="molecule type" value="Genomic_DNA"/>
</dbReference>
<keyword evidence="2" id="KW-0863">Zinc-finger</keyword>
<sequence>MSNRVVLKEPAVRHMRMEALETQNAASNCSVREKVDIAWNHFIEIKGTDGKRQYKCLYCGIAYKGGGINRMKQYLAGVKGNITACKLDAYLCSMISLISLI</sequence>
<reference evidence="5 6" key="1">
    <citation type="journal article" date="2024" name="Plant Biotechnol. J.">
        <title>Dendrobium thyrsiflorum genome and its molecular insights into genes involved in important horticultural traits.</title>
        <authorList>
            <person name="Chen B."/>
            <person name="Wang J.Y."/>
            <person name="Zheng P.J."/>
            <person name="Li K.L."/>
            <person name="Liang Y.M."/>
            <person name="Chen X.F."/>
            <person name="Zhang C."/>
            <person name="Zhao X."/>
            <person name="He X."/>
            <person name="Zhang G.Q."/>
            <person name="Liu Z.J."/>
            <person name="Xu Q."/>
        </authorList>
    </citation>
    <scope>NUCLEOTIDE SEQUENCE [LARGE SCALE GENOMIC DNA]</scope>
    <source>
        <strain evidence="5">GZMU011</strain>
    </source>
</reference>
<feature type="domain" description="BED-type" evidence="4">
    <location>
        <begin position="38"/>
        <end position="73"/>
    </location>
</feature>
<dbReference type="PANTHER" id="PTHR46951:SF2">
    <property type="entry name" value="BED-TYPE DOMAIN-CONTAINING PROTEIN"/>
    <property type="match status" value="1"/>
</dbReference>
<protein>
    <recommendedName>
        <fullName evidence="4">BED-type domain-containing protein</fullName>
    </recommendedName>
</protein>
<keyword evidence="1" id="KW-0479">Metal-binding</keyword>
<evidence type="ECO:0000256" key="2">
    <source>
        <dbReference type="ARBA" id="ARBA00022771"/>
    </source>
</evidence>
<keyword evidence="6" id="KW-1185">Reference proteome</keyword>
<name>A0ABD0VJM3_DENTH</name>
<dbReference type="AlphaFoldDB" id="A0ABD0VJM3"/>
<evidence type="ECO:0000313" key="5">
    <source>
        <dbReference type="EMBL" id="KAL0925240.1"/>
    </source>
</evidence>
<dbReference type="InterPro" id="IPR003656">
    <property type="entry name" value="Znf_BED"/>
</dbReference>
<dbReference type="GO" id="GO:0008270">
    <property type="term" value="F:zinc ion binding"/>
    <property type="evidence" value="ECO:0007669"/>
    <property type="project" value="UniProtKB-KW"/>
</dbReference>